<evidence type="ECO:0000313" key="6">
    <source>
        <dbReference type="EMBL" id="KGO06809.1"/>
    </source>
</evidence>
<dbReference type="RefSeq" id="WP_035326013.1">
    <property type="nucleotide sequence ID" value="NZ_CP015125.1"/>
</dbReference>
<dbReference type="KEGG" id="ddo:I597_0489"/>
<dbReference type="OrthoDB" id="9785745at2"/>
<dbReference type="InterPro" id="IPR005119">
    <property type="entry name" value="LysR_subst-bd"/>
</dbReference>
<dbReference type="InterPro" id="IPR000847">
    <property type="entry name" value="LysR_HTH_N"/>
</dbReference>
<dbReference type="SUPFAM" id="SSF46785">
    <property type="entry name" value="Winged helix' DNA-binding domain"/>
    <property type="match status" value="1"/>
</dbReference>
<dbReference type="InterPro" id="IPR036388">
    <property type="entry name" value="WH-like_DNA-bd_sf"/>
</dbReference>
<evidence type="ECO:0000313" key="7">
    <source>
        <dbReference type="Proteomes" id="UP000030140"/>
    </source>
</evidence>
<protein>
    <submittedName>
        <fullName evidence="6">LysR family transcriptional regulator</fullName>
    </submittedName>
</protein>
<evidence type="ECO:0000256" key="1">
    <source>
        <dbReference type="ARBA" id="ARBA00009437"/>
    </source>
</evidence>
<evidence type="ECO:0000256" key="4">
    <source>
        <dbReference type="ARBA" id="ARBA00023163"/>
    </source>
</evidence>
<proteinExistence type="inferred from homology"/>
<keyword evidence="2" id="KW-0805">Transcription regulation</keyword>
<dbReference type="GO" id="GO:0003700">
    <property type="term" value="F:DNA-binding transcription factor activity"/>
    <property type="evidence" value="ECO:0007669"/>
    <property type="project" value="InterPro"/>
</dbReference>
<sequence length="307" mass="34553">MHYTLHQLQVFLKVTEFKSITKAAEELHLTQPAVSIQIKNFQNQFPIPLTEVVGRQLFVTDFGEEIAAAARKIIAEVDAINYKTMAYQGQLSGKLKISIVSTGKYLMPYYITDFMNMHPGVDLEMDVTNKTRVVRHLEKNETDFALVSVVPDHIAIDKVRLIPNKLFLVGGRQHTYSGKTISKKDFDKLPVVYREKGSATRAAMENYIADRKLPTRKKIELTSNEAVKQAVISGIGISILPLVGLKNALSSGDAQIIPSKGLPITTHWNLIWQKSKQLSPTAKAFVSYLEEHKTALNEKHFGWLDTY</sequence>
<dbReference type="PANTHER" id="PTHR30126">
    <property type="entry name" value="HTH-TYPE TRANSCRIPTIONAL REGULATOR"/>
    <property type="match status" value="1"/>
</dbReference>
<dbReference type="Gene3D" id="1.10.10.10">
    <property type="entry name" value="Winged helix-like DNA-binding domain superfamily/Winged helix DNA-binding domain"/>
    <property type="match status" value="1"/>
</dbReference>
<dbReference type="PROSITE" id="PS50931">
    <property type="entry name" value="HTH_LYSR"/>
    <property type="match status" value="1"/>
</dbReference>
<feature type="domain" description="HTH lysR-type" evidence="5">
    <location>
        <begin position="1"/>
        <end position="60"/>
    </location>
</feature>
<evidence type="ECO:0000256" key="3">
    <source>
        <dbReference type="ARBA" id="ARBA00023125"/>
    </source>
</evidence>
<dbReference type="SUPFAM" id="SSF53850">
    <property type="entry name" value="Periplasmic binding protein-like II"/>
    <property type="match status" value="1"/>
</dbReference>
<keyword evidence="4" id="KW-0804">Transcription</keyword>
<evidence type="ECO:0000259" key="5">
    <source>
        <dbReference type="PROSITE" id="PS50931"/>
    </source>
</evidence>
<comment type="similarity">
    <text evidence="1">Belongs to the LysR transcriptional regulatory family.</text>
</comment>
<name>A0A0A2GU70_9FLAO</name>
<reference evidence="6 7" key="1">
    <citation type="submission" date="2014-10" db="EMBL/GenBank/DDBJ databases">
        <title>Draft genome sequence of the proteorhodopsin-containing marine bacterium Dokdonia donghaensis.</title>
        <authorList>
            <person name="Gomez-Consarnau L."/>
            <person name="Gonzalez J.M."/>
            <person name="Riedel T."/>
            <person name="Jaenicke S."/>
            <person name="Wagner-Doebler I."/>
            <person name="Fuhrman J.A."/>
        </authorList>
    </citation>
    <scope>NUCLEOTIDE SEQUENCE [LARGE SCALE GENOMIC DNA]</scope>
    <source>
        <strain evidence="6 7">DSW-1</strain>
    </source>
</reference>
<comment type="caution">
    <text evidence="6">The sequence shown here is derived from an EMBL/GenBank/DDBJ whole genome shotgun (WGS) entry which is preliminary data.</text>
</comment>
<evidence type="ECO:0000256" key="2">
    <source>
        <dbReference type="ARBA" id="ARBA00023015"/>
    </source>
</evidence>
<gene>
    <name evidence="6" type="ORF">NV36_08090</name>
</gene>
<keyword evidence="7" id="KW-1185">Reference proteome</keyword>
<keyword evidence="3" id="KW-0238">DNA-binding</keyword>
<dbReference type="AlphaFoldDB" id="A0A0A2GU70"/>
<dbReference type="Pfam" id="PF00126">
    <property type="entry name" value="HTH_1"/>
    <property type="match status" value="1"/>
</dbReference>
<dbReference type="Gene3D" id="3.40.190.290">
    <property type="match status" value="1"/>
</dbReference>
<dbReference type="Proteomes" id="UP000030140">
    <property type="component" value="Unassembled WGS sequence"/>
</dbReference>
<dbReference type="GO" id="GO:0000976">
    <property type="term" value="F:transcription cis-regulatory region binding"/>
    <property type="evidence" value="ECO:0007669"/>
    <property type="project" value="TreeGrafter"/>
</dbReference>
<dbReference type="PATRIC" id="fig|1300343.5.peg.494"/>
<accession>A0A0A2GU70</accession>
<dbReference type="InterPro" id="IPR036390">
    <property type="entry name" value="WH_DNA-bd_sf"/>
</dbReference>
<dbReference type="EMBL" id="JSAQ01000001">
    <property type="protein sequence ID" value="KGO06809.1"/>
    <property type="molecule type" value="Genomic_DNA"/>
</dbReference>
<dbReference type="PANTHER" id="PTHR30126:SF5">
    <property type="entry name" value="HTH-TYPE TRANSCRIPTIONAL ACTIVATOR CMPR"/>
    <property type="match status" value="1"/>
</dbReference>
<organism evidence="6 7">
    <name type="scientific">Dokdonia donghaensis DSW-1</name>
    <dbReference type="NCBI Taxonomy" id="1300343"/>
    <lineage>
        <taxon>Bacteria</taxon>
        <taxon>Pseudomonadati</taxon>
        <taxon>Bacteroidota</taxon>
        <taxon>Flavobacteriia</taxon>
        <taxon>Flavobacteriales</taxon>
        <taxon>Flavobacteriaceae</taxon>
        <taxon>Dokdonia</taxon>
    </lineage>
</organism>
<dbReference type="Pfam" id="PF03466">
    <property type="entry name" value="LysR_substrate"/>
    <property type="match status" value="1"/>
</dbReference>